<evidence type="ECO:0000256" key="8">
    <source>
        <dbReference type="ARBA" id="ARBA00023316"/>
    </source>
</evidence>
<dbReference type="InterPro" id="IPR000755">
    <property type="entry name" value="A_A_dipeptidase"/>
</dbReference>
<keyword evidence="4 9" id="KW-0378">Hydrolase</keyword>
<dbReference type="InterPro" id="IPR009045">
    <property type="entry name" value="Zn_M74/Hedgehog-like"/>
</dbReference>
<evidence type="ECO:0000256" key="3">
    <source>
        <dbReference type="ARBA" id="ARBA00022723"/>
    </source>
</evidence>
<accession>A0ABT8W5V9</accession>
<dbReference type="Gene3D" id="3.30.1380.10">
    <property type="match status" value="1"/>
</dbReference>
<dbReference type="EC" id="3.4.13.22" evidence="9 10"/>
<keyword evidence="6 9" id="KW-0224">Dipeptidase</keyword>
<evidence type="ECO:0000256" key="5">
    <source>
        <dbReference type="ARBA" id="ARBA00022833"/>
    </source>
</evidence>
<dbReference type="RefSeq" id="WP_303276163.1">
    <property type="nucleotide sequence ID" value="NZ_JAUOEK010000028.1"/>
</dbReference>
<comment type="similarity">
    <text evidence="9 10">Belongs to the peptidase M15D family.</text>
</comment>
<gene>
    <name evidence="11" type="ORF">Q4Q35_01555</name>
</gene>
<comment type="function">
    <text evidence="9 10">Catalyzes hydrolysis of the D-alanyl-D-alanine dipeptide.</text>
</comment>
<evidence type="ECO:0000256" key="7">
    <source>
        <dbReference type="ARBA" id="ARBA00023049"/>
    </source>
</evidence>
<keyword evidence="3 9" id="KW-0479">Metal-binding</keyword>
<feature type="binding site" evidence="9">
    <location>
        <position position="135"/>
    </location>
    <ligand>
        <name>Zn(2+)</name>
        <dbReference type="ChEBI" id="CHEBI:29105"/>
        <note>catalytic</note>
    </ligand>
</feature>
<comment type="catalytic activity">
    <reaction evidence="1 9 10">
        <text>D-alanyl-D-alanine + H2O = 2 D-alanine</text>
        <dbReference type="Rhea" id="RHEA:20661"/>
        <dbReference type="ChEBI" id="CHEBI:15377"/>
        <dbReference type="ChEBI" id="CHEBI:57416"/>
        <dbReference type="ChEBI" id="CHEBI:57822"/>
        <dbReference type="EC" id="3.4.13.22"/>
    </reaction>
</comment>
<evidence type="ECO:0000256" key="6">
    <source>
        <dbReference type="ARBA" id="ARBA00022997"/>
    </source>
</evidence>
<keyword evidence="7 9" id="KW-0482">Metalloprotease</keyword>
<sequence>MRKLFTYLFLLNYAFSFGQLEEGFVYVQDVIPDLEVELRYYTSNNFVGKPVNGYQSNKLILTYETANKLKLVHEALQEQNLCLKVYDGYRPQQAVNHFILWARDLNDTINKHIFYPNVEKKNLFKEQYIASRSGHSRGSTVDLTIIDGNTGKPLDMGSPYDFFGQESWVNYEKLTDKQKANRQLLQTVMLKHGFRNYSKEWWHFTLRGEPFPNTYFDFIIK</sequence>
<dbReference type="PIRSF" id="PIRSF026671">
    <property type="entry name" value="AA_dipeptidase"/>
    <property type="match status" value="1"/>
</dbReference>
<feature type="binding site" evidence="9">
    <location>
        <position position="142"/>
    </location>
    <ligand>
        <name>Zn(2+)</name>
        <dbReference type="ChEBI" id="CHEBI:29105"/>
        <note>catalytic</note>
    </ligand>
</feature>
<feature type="binding site" evidence="9">
    <location>
        <position position="203"/>
    </location>
    <ligand>
        <name>Zn(2+)</name>
        <dbReference type="ChEBI" id="CHEBI:29105"/>
        <note>catalytic</note>
    </ligand>
</feature>
<dbReference type="HAMAP" id="MF_01924">
    <property type="entry name" value="A_A_dipeptidase"/>
    <property type="match status" value="1"/>
</dbReference>
<evidence type="ECO:0000256" key="2">
    <source>
        <dbReference type="ARBA" id="ARBA00022670"/>
    </source>
</evidence>
<evidence type="ECO:0000313" key="12">
    <source>
        <dbReference type="Proteomes" id="UP001176883"/>
    </source>
</evidence>
<comment type="cofactor">
    <cofactor evidence="9">
        <name>Zn(2+)</name>
        <dbReference type="ChEBI" id="CHEBI:29105"/>
    </cofactor>
    <text evidence="9">Binds 1 zinc ion per subunit.</text>
</comment>
<evidence type="ECO:0000313" key="11">
    <source>
        <dbReference type="EMBL" id="MDO5968482.1"/>
    </source>
</evidence>
<dbReference type="CDD" id="cd14817">
    <property type="entry name" value="D-Ala-D-Ala_dipeptidase_VanX"/>
    <property type="match status" value="1"/>
</dbReference>
<evidence type="ECO:0000256" key="4">
    <source>
        <dbReference type="ARBA" id="ARBA00022801"/>
    </source>
</evidence>
<evidence type="ECO:0000256" key="9">
    <source>
        <dbReference type="HAMAP-Rule" id="MF_01924"/>
    </source>
</evidence>
<evidence type="ECO:0000256" key="10">
    <source>
        <dbReference type="PIRNR" id="PIRNR026671"/>
    </source>
</evidence>
<comment type="caution">
    <text evidence="11">The sequence shown here is derived from an EMBL/GenBank/DDBJ whole genome shotgun (WGS) entry which is preliminary data.</text>
</comment>
<keyword evidence="2 9" id="KW-0645">Protease</keyword>
<dbReference type="EMBL" id="JAUOEK010000028">
    <property type="protein sequence ID" value="MDO5968482.1"/>
    <property type="molecule type" value="Genomic_DNA"/>
</dbReference>
<keyword evidence="8 10" id="KW-0961">Cell wall biogenesis/degradation</keyword>
<protein>
    <recommendedName>
        <fullName evidence="9 10">D-alanyl-D-alanine dipeptidase</fullName>
        <shortName evidence="9 10">D-Ala-D-Ala dipeptidase</shortName>
        <ecNumber evidence="9 10">3.4.13.22</ecNumber>
    </recommendedName>
</protein>
<reference evidence="11" key="1">
    <citation type="submission" date="2023-07" db="EMBL/GenBank/DDBJ databases">
        <title>Two novel species in the genus Flavivirga.</title>
        <authorList>
            <person name="Kwon K."/>
        </authorList>
    </citation>
    <scope>NUCLEOTIDE SEQUENCE</scope>
    <source>
        <strain evidence="11">KCTC 52353</strain>
    </source>
</reference>
<organism evidence="11 12">
    <name type="scientific">Flavivirga aquimarina</name>
    <dbReference type="NCBI Taxonomy" id="2027862"/>
    <lineage>
        <taxon>Bacteria</taxon>
        <taxon>Pseudomonadati</taxon>
        <taxon>Bacteroidota</taxon>
        <taxon>Flavobacteriia</taxon>
        <taxon>Flavobacteriales</taxon>
        <taxon>Flavobacteriaceae</taxon>
        <taxon>Flavivirga</taxon>
    </lineage>
</organism>
<dbReference type="SUPFAM" id="SSF55166">
    <property type="entry name" value="Hedgehog/DD-peptidase"/>
    <property type="match status" value="1"/>
</dbReference>
<evidence type="ECO:0000256" key="1">
    <source>
        <dbReference type="ARBA" id="ARBA00001362"/>
    </source>
</evidence>
<feature type="active site" description="Proton donor/acceptor" evidence="9">
    <location>
        <position position="200"/>
    </location>
</feature>
<dbReference type="Pfam" id="PF01427">
    <property type="entry name" value="Peptidase_M15"/>
    <property type="match status" value="1"/>
</dbReference>
<dbReference type="PANTHER" id="PTHR43126">
    <property type="entry name" value="D-ALANYL-D-ALANINE DIPEPTIDASE"/>
    <property type="match status" value="1"/>
</dbReference>
<name>A0ABT8W5V9_9FLAO</name>
<keyword evidence="5 9" id="KW-0862">Zinc</keyword>
<dbReference type="Proteomes" id="UP001176883">
    <property type="component" value="Unassembled WGS sequence"/>
</dbReference>
<keyword evidence="12" id="KW-1185">Reference proteome</keyword>
<proteinExistence type="inferred from homology"/>
<feature type="site" description="Transition state stabilizer" evidence="9">
    <location>
        <position position="90"/>
    </location>
</feature>
<dbReference type="PANTHER" id="PTHR43126:SF1">
    <property type="entry name" value="D-ALANYL-D-ALANINE DIPEPTIDASE"/>
    <property type="match status" value="1"/>
</dbReference>